<protein>
    <submittedName>
        <fullName evidence="1">Uncharacterized protein</fullName>
    </submittedName>
</protein>
<evidence type="ECO:0000313" key="1">
    <source>
        <dbReference type="EMBL" id="VEL43187.1"/>
    </source>
</evidence>
<organism evidence="1 2">
    <name type="scientific">Protopolystoma xenopodis</name>
    <dbReference type="NCBI Taxonomy" id="117903"/>
    <lineage>
        <taxon>Eukaryota</taxon>
        <taxon>Metazoa</taxon>
        <taxon>Spiralia</taxon>
        <taxon>Lophotrochozoa</taxon>
        <taxon>Platyhelminthes</taxon>
        <taxon>Monogenea</taxon>
        <taxon>Polyopisthocotylea</taxon>
        <taxon>Polystomatidea</taxon>
        <taxon>Polystomatidae</taxon>
        <taxon>Protopolystoma</taxon>
    </lineage>
</organism>
<reference evidence="1" key="1">
    <citation type="submission" date="2018-11" db="EMBL/GenBank/DDBJ databases">
        <authorList>
            <consortium name="Pathogen Informatics"/>
        </authorList>
    </citation>
    <scope>NUCLEOTIDE SEQUENCE</scope>
</reference>
<dbReference type="AlphaFoldDB" id="A0A448XRN5"/>
<comment type="caution">
    <text evidence="1">The sequence shown here is derived from an EMBL/GenBank/DDBJ whole genome shotgun (WGS) entry which is preliminary data.</text>
</comment>
<proteinExistence type="predicted"/>
<dbReference type="Proteomes" id="UP000784294">
    <property type="component" value="Unassembled WGS sequence"/>
</dbReference>
<evidence type="ECO:0000313" key="2">
    <source>
        <dbReference type="Proteomes" id="UP000784294"/>
    </source>
</evidence>
<dbReference type="EMBL" id="CAAALY010279410">
    <property type="protein sequence ID" value="VEL43187.1"/>
    <property type="molecule type" value="Genomic_DNA"/>
</dbReference>
<sequence>MLGCDGNVLNSRLSCLGQSYHLRQFIPIDSACTSFERLTSRDNQETGTRLTLMAPSVYTSMVSHLQGQPCLGVRNLRDFSAHMGHTHGSVKLTFLLDE</sequence>
<name>A0A448XRN5_9PLAT</name>
<gene>
    <name evidence="1" type="ORF">PXEA_LOCUS36627</name>
</gene>
<keyword evidence="2" id="KW-1185">Reference proteome</keyword>
<accession>A0A448XRN5</accession>